<dbReference type="InterPro" id="IPR023753">
    <property type="entry name" value="FAD/NAD-binding_dom"/>
</dbReference>
<keyword evidence="4" id="KW-0274">FAD</keyword>
<dbReference type="RefSeq" id="WP_377565395.1">
    <property type="nucleotide sequence ID" value="NZ_JBHTJZ010000024.1"/>
</dbReference>
<dbReference type="SUPFAM" id="SSF51905">
    <property type="entry name" value="FAD/NAD(P)-binding domain"/>
    <property type="match status" value="1"/>
</dbReference>
<feature type="domain" description="FAD/NAD(P)-binding" evidence="6">
    <location>
        <begin position="4"/>
        <end position="318"/>
    </location>
</feature>
<dbReference type="Gene3D" id="3.50.50.100">
    <property type="match status" value="1"/>
</dbReference>
<evidence type="ECO:0000313" key="8">
    <source>
        <dbReference type="Proteomes" id="UP001596989"/>
    </source>
</evidence>
<dbReference type="InterPro" id="IPR036188">
    <property type="entry name" value="FAD/NAD-bd_sf"/>
</dbReference>
<proteinExistence type="inferred from homology"/>
<evidence type="ECO:0000313" key="7">
    <source>
        <dbReference type="EMBL" id="MFD0960719.1"/>
    </source>
</evidence>
<evidence type="ECO:0000256" key="2">
    <source>
        <dbReference type="ARBA" id="ARBA00005272"/>
    </source>
</evidence>
<evidence type="ECO:0000256" key="4">
    <source>
        <dbReference type="ARBA" id="ARBA00022827"/>
    </source>
</evidence>
<evidence type="ECO:0000259" key="6">
    <source>
        <dbReference type="Pfam" id="PF07992"/>
    </source>
</evidence>
<comment type="similarity">
    <text evidence="2">Belongs to the NADH dehydrogenase family.</text>
</comment>
<dbReference type="PANTHER" id="PTHR42913">
    <property type="entry name" value="APOPTOSIS-INDUCING FACTOR 1"/>
    <property type="match status" value="1"/>
</dbReference>
<keyword evidence="5 7" id="KW-0560">Oxidoreductase</keyword>
<protein>
    <submittedName>
        <fullName evidence="7">NAD(P)/FAD-dependent oxidoreductase</fullName>
        <ecNumber evidence="7">1.6.5.-</ecNumber>
    </submittedName>
</protein>
<gene>
    <name evidence="7" type="ORF">ACFQ2I_15120</name>
</gene>
<dbReference type="InterPro" id="IPR051169">
    <property type="entry name" value="NADH-Q_oxidoreductase"/>
</dbReference>
<sequence length="392" mass="42015">MRKRIVILGGGYGGLICARTVRTHLSPQQAAVTMINRHPTHQIVTELHRLAAGNVSQHAVSLPLERLLKRKEIALQIGTASSIDIQGGGIRMDSGDSLEYDVLVLALGSETNYFGIPGLQENSFSLKSVADANRIHAHLVQQIRQFKLTGDRSDATFVVGGGGLSGVELIGEFADELPGICRRHGVSFEDIRLYLIEAMPTILPMLPPHLMQRAISSLEARGVRFILGCPVIGMRDRAVSLKDGTVIQTGTFVWTGGVKGNPLVAGCGIEVERGRAKVNPFLQSASHPSVFLAGDCAVVMHYNGKPYPPSAQLAMQMGRRAGENIAASIQGKRMKAFHPQLTGTLASLGRKDGVGTIGKRGITLKGPAASMMKKASNVRYLSSINGLFSLLQ</sequence>
<keyword evidence="8" id="KW-1185">Reference proteome</keyword>
<reference evidence="8" key="1">
    <citation type="journal article" date="2019" name="Int. J. Syst. Evol. Microbiol.">
        <title>The Global Catalogue of Microorganisms (GCM) 10K type strain sequencing project: providing services to taxonomists for standard genome sequencing and annotation.</title>
        <authorList>
            <consortium name="The Broad Institute Genomics Platform"/>
            <consortium name="The Broad Institute Genome Sequencing Center for Infectious Disease"/>
            <person name="Wu L."/>
            <person name="Ma J."/>
        </authorList>
    </citation>
    <scope>NUCLEOTIDE SEQUENCE [LARGE SCALE GENOMIC DNA]</scope>
    <source>
        <strain evidence="8">CCUG 59129</strain>
    </source>
</reference>
<dbReference type="Proteomes" id="UP001596989">
    <property type="component" value="Unassembled WGS sequence"/>
</dbReference>
<dbReference type="EMBL" id="JBHTJZ010000024">
    <property type="protein sequence ID" value="MFD0960719.1"/>
    <property type="molecule type" value="Genomic_DNA"/>
</dbReference>
<dbReference type="GO" id="GO:0016491">
    <property type="term" value="F:oxidoreductase activity"/>
    <property type="evidence" value="ECO:0007669"/>
    <property type="project" value="UniProtKB-KW"/>
</dbReference>
<name>A0ABW3HT29_9BACL</name>
<dbReference type="PRINTS" id="PR00368">
    <property type="entry name" value="FADPNR"/>
</dbReference>
<comment type="cofactor">
    <cofactor evidence="1">
        <name>FAD</name>
        <dbReference type="ChEBI" id="CHEBI:57692"/>
    </cofactor>
</comment>
<evidence type="ECO:0000256" key="1">
    <source>
        <dbReference type="ARBA" id="ARBA00001974"/>
    </source>
</evidence>
<evidence type="ECO:0000256" key="5">
    <source>
        <dbReference type="ARBA" id="ARBA00023002"/>
    </source>
</evidence>
<dbReference type="Pfam" id="PF07992">
    <property type="entry name" value="Pyr_redox_2"/>
    <property type="match status" value="1"/>
</dbReference>
<evidence type="ECO:0000256" key="3">
    <source>
        <dbReference type="ARBA" id="ARBA00022630"/>
    </source>
</evidence>
<organism evidence="7 8">
    <name type="scientific">Paenibacillus chungangensis</name>
    <dbReference type="NCBI Taxonomy" id="696535"/>
    <lineage>
        <taxon>Bacteria</taxon>
        <taxon>Bacillati</taxon>
        <taxon>Bacillota</taxon>
        <taxon>Bacilli</taxon>
        <taxon>Bacillales</taxon>
        <taxon>Paenibacillaceae</taxon>
        <taxon>Paenibacillus</taxon>
    </lineage>
</organism>
<keyword evidence="3" id="KW-0285">Flavoprotein</keyword>
<dbReference type="PANTHER" id="PTHR42913:SF3">
    <property type="entry name" value="64 KDA MITOCHONDRIAL NADH DEHYDROGENASE (EUROFUNG)"/>
    <property type="match status" value="1"/>
</dbReference>
<dbReference type="EC" id="1.6.5.-" evidence="7"/>
<comment type="caution">
    <text evidence="7">The sequence shown here is derived from an EMBL/GenBank/DDBJ whole genome shotgun (WGS) entry which is preliminary data.</text>
</comment>
<accession>A0ABW3HT29</accession>